<accession>A0A3P5WHY1</accession>
<dbReference type="EMBL" id="UXAV01000019">
    <property type="protein sequence ID" value="VDC21045.1"/>
    <property type="molecule type" value="Genomic_DNA"/>
</dbReference>
<keyword evidence="1" id="KW-1133">Transmembrane helix</keyword>
<evidence type="ECO:0000313" key="3">
    <source>
        <dbReference type="EMBL" id="VDC21045.1"/>
    </source>
</evidence>
<feature type="transmembrane region" description="Helical" evidence="1">
    <location>
        <begin position="140"/>
        <end position="159"/>
    </location>
</feature>
<dbReference type="GO" id="GO:0006508">
    <property type="term" value="P:proteolysis"/>
    <property type="evidence" value="ECO:0007669"/>
    <property type="project" value="UniProtKB-KW"/>
</dbReference>
<reference evidence="3 4" key="1">
    <citation type="submission" date="2018-11" db="EMBL/GenBank/DDBJ databases">
        <authorList>
            <person name="Criscuolo A."/>
        </authorList>
    </citation>
    <scope>NUCLEOTIDE SEQUENCE [LARGE SCALE GENOMIC DNA]</scope>
    <source>
        <strain evidence="3">ATB-66</strain>
    </source>
</reference>
<evidence type="ECO:0000256" key="1">
    <source>
        <dbReference type="SAM" id="Phobius"/>
    </source>
</evidence>
<feature type="transmembrane region" description="Helical" evidence="1">
    <location>
        <begin position="165"/>
        <end position="183"/>
    </location>
</feature>
<dbReference type="RefSeq" id="WP_124068962.1">
    <property type="nucleotide sequence ID" value="NZ_CBCRXF010000012.1"/>
</dbReference>
<dbReference type="OrthoDB" id="449657at2"/>
<evidence type="ECO:0000313" key="4">
    <source>
        <dbReference type="Proteomes" id="UP000270468"/>
    </source>
</evidence>
<dbReference type="InterPro" id="IPR003675">
    <property type="entry name" value="Rce1/LyrA-like_dom"/>
</dbReference>
<dbReference type="GO" id="GO:0080120">
    <property type="term" value="P:CAAX-box protein maturation"/>
    <property type="evidence" value="ECO:0007669"/>
    <property type="project" value="UniProtKB-ARBA"/>
</dbReference>
<dbReference type="GO" id="GO:0004175">
    <property type="term" value="F:endopeptidase activity"/>
    <property type="evidence" value="ECO:0007669"/>
    <property type="project" value="UniProtKB-ARBA"/>
</dbReference>
<name>A0A3P5WHY1_9BACL</name>
<keyword evidence="3" id="KW-0645">Protease</keyword>
<dbReference type="Pfam" id="PF02517">
    <property type="entry name" value="Rce1-like"/>
    <property type="match status" value="1"/>
</dbReference>
<feature type="transmembrane region" description="Helical" evidence="1">
    <location>
        <begin position="36"/>
        <end position="55"/>
    </location>
</feature>
<keyword evidence="3" id="KW-0378">Hydrolase</keyword>
<dbReference type="Proteomes" id="UP000270468">
    <property type="component" value="Unassembled WGS sequence"/>
</dbReference>
<feature type="transmembrane region" description="Helical" evidence="1">
    <location>
        <begin position="109"/>
        <end position="128"/>
    </location>
</feature>
<keyword evidence="1" id="KW-0472">Membrane</keyword>
<dbReference type="AlphaFoldDB" id="A0A3P5WHY1"/>
<feature type="transmembrane region" description="Helical" evidence="1">
    <location>
        <begin position="7"/>
        <end position="24"/>
    </location>
</feature>
<evidence type="ECO:0000259" key="2">
    <source>
        <dbReference type="Pfam" id="PF02517"/>
    </source>
</evidence>
<keyword evidence="1" id="KW-0812">Transmembrane</keyword>
<keyword evidence="4" id="KW-1185">Reference proteome</keyword>
<feature type="transmembrane region" description="Helical" evidence="1">
    <location>
        <begin position="67"/>
        <end position="89"/>
    </location>
</feature>
<gene>
    <name evidence="3" type="ORF">FILTAD_00519</name>
</gene>
<feature type="transmembrane region" description="Helical" evidence="1">
    <location>
        <begin position="195"/>
        <end position="214"/>
    </location>
</feature>
<proteinExistence type="predicted"/>
<sequence length="216" mass="24445">MKRAFGVIYPLLSIILLLWIEQGLDFSYGWKTVAKAFLFLFIPLVLFRAGKFPFIHFRTIDRKSMRIALASGLAIMSVIIGAFVILLPYIDIDALLIDIAEKGVTSTVFPFIAFYILFGNSLMEEFFFRGVLPSLLGASWIRFLLPSFFFAIYHVAIFLPWFSPPLLALAVTGLWIGGFIFQLANERSGTMLPSWTIHMFADVGVLLVGVYIMYFS</sequence>
<organism evidence="3 4">
    <name type="scientific">Filibacter tadaridae</name>
    <dbReference type="NCBI Taxonomy" id="2483811"/>
    <lineage>
        <taxon>Bacteria</taxon>
        <taxon>Bacillati</taxon>
        <taxon>Bacillota</taxon>
        <taxon>Bacilli</taxon>
        <taxon>Bacillales</taxon>
        <taxon>Caryophanaceae</taxon>
        <taxon>Filibacter</taxon>
    </lineage>
</organism>
<feature type="domain" description="CAAX prenyl protease 2/Lysostaphin resistance protein A-like" evidence="2">
    <location>
        <begin position="110"/>
        <end position="203"/>
    </location>
</feature>
<protein>
    <submittedName>
        <fullName evidence="3">CAAX amino terminal protease self- immunity</fullName>
    </submittedName>
</protein>